<evidence type="ECO:0000313" key="1">
    <source>
        <dbReference type="EMBL" id="CCG07664.1"/>
    </source>
</evidence>
<dbReference type="NCBIfam" id="TIGR00738">
    <property type="entry name" value="rrf2_super"/>
    <property type="match status" value="1"/>
</dbReference>
<dbReference type="InterPro" id="IPR036390">
    <property type="entry name" value="WH_DNA-bd_sf"/>
</dbReference>
<accession>H6SRY5</accession>
<dbReference type="PANTHER" id="PTHR33221:SF2">
    <property type="entry name" value="TRANSCRIPTIONAL REGULATOR"/>
    <property type="match status" value="1"/>
</dbReference>
<dbReference type="AlphaFoldDB" id="H6SRY5"/>
<dbReference type="InterPro" id="IPR036388">
    <property type="entry name" value="WH-like_DNA-bd_sf"/>
</dbReference>
<organism evidence="1 2">
    <name type="scientific">Pararhodospirillum photometricum DSM 122</name>
    <dbReference type="NCBI Taxonomy" id="1150469"/>
    <lineage>
        <taxon>Bacteria</taxon>
        <taxon>Pseudomonadati</taxon>
        <taxon>Pseudomonadota</taxon>
        <taxon>Alphaproteobacteria</taxon>
        <taxon>Rhodospirillales</taxon>
        <taxon>Rhodospirillaceae</taxon>
        <taxon>Pararhodospirillum</taxon>
    </lineage>
</organism>
<dbReference type="GO" id="GO:0005829">
    <property type="term" value="C:cytosol"/>
    <property type="evidence" value="ECO:0007669"/>
    <property type="project" value="TreeGrafter"/>
</dbReference>
<dbReference type="PANTHER" id="PTHR33221">
    <property type="entry name" value="WINGED HELIX-TURN-HELIX TRANSCRIPTIONAL REGULATOR, RRF2 FAMILY"/>
    <property type="match status" value="1"/>
</dbReference>
<dbReference type="PROSITE" id="PS51197">
    <property type="entry name" value="HTH_RRF2_2"/>
    <property type="match status" value="1"/>
</dbReference>
<protein>
    <submittedName>
        <fullName evidence="1">Transcriptional regulator, BadM/Rrf2 family</fullName>
    </submittedName>
</protein>
<dbReference type="HOGENOM" id="CLU_107144_1_2_5"/>
<proteinExistence type="predicted"/>
<reference evidence="1 2" key="1">
    <citation type="submission" date="2012-02" db="EMBL/GenBank/DDBJ databases">
        <title>Shotgun genome sequence of Phaeospirillum photometricum DSM 122.</title>
        <authorList>
            <person name="Duquesne K."/>
            <person name="Sturgis J."/>
        </authorList>
    </citation>
    <scope>NUCLEOTIDE SEQUENCE [LARGE SCALE GENOMIC DNA]</scope>
    <source>
        <strain evidence="2">DSM122</strain>
    </source>
</reference>
<dbReference type="SUPFAM" id="SSF46785">
    <property type="entry name" value="Winged helix' DNA-binding domain"/>
    <property type="match status" value="1"/>
</dbReference>
<sequence length="183" mass="19058">MVRLNPSTPGKPAMFRINKLTDYAVVLLVDMARSDKVRAAQQIAVDTGVPLPTVAKVMKALVRSALVVSHRGANGGYGLARPAQAITVADMIQALEGPIALTACVARGEDPFGGARDLAAPGGDEPCGLGGLCPMHGHWDTVNRRVENALRTVTLADMAQGSLPAFDPAITRQRAALLAGDLA</sequence>
<dbReference type="eggNOG" id="COG1959">
    <property type="taxonomic scope" value="Bacteria"/>
</dbReference>
<dbReference type="STRING" id="1150469.RSPPHO_01038"/>
<dbReference type="EMBL" id="HE663493">
    <property type="protein sequence ID" value="CCG07664.1"/>
    <property type="molecule type" value="Genomic_DNA"/>
</dbReference>
<dbReference type="Pfam" id="PF02082">
    <property type="entry name" value="Rrf2"/>
    <property type="match status" value="1"/>
</dbReference>
<evidence type="ECO:0000313" key="2">
    <source>
        <dbReference type="Proteomes" id="UP000033220"/>
    </source>
</evidence>
<dbReference type="PATRIC" id="fig|1150469.3.peg.1185"/>
<dbReference type="Proteomes" id="UP000033220">
    <property type="component" value="Chromosome DSM 122"/>
</dbReference>
<keyword evidence="2" id="KW-1185">Reference proteome</keyword>
<dbReference type="InterPro" id="IPR000944">
    <property type="entry name" value="Tscrpt_reg_Rrf2"/>
</dbReference>
<dbReference type="GO" id="GO:0003700">
    <property type="term" value="F:DNA-binding transcription factor activity"/>
    <property type="evidence" value="ECO:0007669"/>
    <property type="project" value="TreeGrafter"/>
</dbReference>
<gene>
    <name evidence="1" type="ORF">RSPPHO_01038</name>
</gene>
<dbReference type="KEGG" id="rpm:RSPPHO_01038"/>
<dbReference type="Gene3D" id="1.10.10.10">
    <property type="entry name" value="Winged helix-like DNA-binding domain superfamily/Winged helix DNA-binding domain"/>
    <property type="match status" value="1"/>
</dbReference>
<name>H6SRY5_PARPM</name>